<gene>
    <name evidence="1" type="ORF">B0T14DRAFT_518546</name>
</gene>
<evidence type="ECO:0000313" key="2">
    <source>
        <dbReference type="Proteomes" id="UP001175000"/>
    </source>
</evidence>
<proteinExistence type="predicted"/>
<dbReference type="InterPro" id="IPR036696">
    <property type="entry name" value="YdfO-like_sf"/>
</dbReference>
<dbReference type="Gene3D" id="3.30.1810.10">
    <property type="entry name" value="YdfO-like"/>
    <property type="match status" value="1"/>
</dbReference>
<keyword evidence="2" id="KW-1185">Reference proteome</keyword>
<comment type="caution">
    <text evidence="1">The sequence shown here is derived from an EMBL/GenBank/DDBJ whole genome shotgun (WGS) entry which is preliminary data.</text>
</comment>
<evidence type="ECO:0000313" key="1">
    <source>
        <dbReference type="EMBL" id="KAK0619089.1"/>
    </source>
</evidence>
<accession>A0AA39WPA4</accession>
<dbReference type="EMBL" id="JAULSU010000004">
    <property type="protein sequence ID" value="KAK0619089.1"/>
    <property type="molecule type" value="Genomic_DNA"/>
</dbReference>
<dbReference type="AlphaFoldDB" id="A0AA39WPA4"/>
<dbReference type="SUPFAM" id="SSF160419">
    <property type="entry name" value="YdfO-like"/>
    <property type="match status" value="1"/>
</dbReference>
<sequence length="171" mass="18257">MLPPFPSGCRLRTYLHLLQNMLISAPAHPPSDTMQPATSAAIRAVWEKVHSPKGFPFPSTIAALVELGVTRYRADYTAATVTAYLDGTGETDVAPLPAKHEGTSGKQWSLAGLREAIQNAQAGAGNYHDFSAAVVNAGVADYTTYIVGKKVVYNGVLGESHTEWFPGAKKD</sequence>
<name>A0AA39WPA4_9PEZI</name>
<dbReference type="Proteomes" id="UP001175000">
    <property type="component" value="Unassembled WGS sequence"/>
</dbReference>
<protein>
    <submittedName>
        <fullName evidence="1">Uncharacterized protein</fullName>
    </submittedName>
</protein>
<reference evidence="1" key="1">
    <citation type="submission" date="2023-06" db="EMBL/GenBank/DDBJ databases">
        <title>Genome-scale phylogeny and comparative genomics of the fungal order Sordariales.</title>
        <authorList>
            <consortium name="Lawrence Berkeley National Laboratory"/>
            <person name="Hensen N."/>
            <person name="Bonometti L."/>
            <person name="Westerberg I."/>
            <person name="Brannstrom I.O."/>
            <person name="Guillou S."/>
            <person name="Cros-Aarteil S."/>
            <person name="Calhoun S."/>
            <person name="Haridas S."/>
            <person name="Kuo A."/>
            <person name="Mondo S."/>
            <person name="Pangilinan J."/>
            <person name="Riley R."/>
            <person name="Labutti K."/>
            <person name="Andreopoulos B."/>
            <person name="Lipzen A."/>
            <person name="Chen C."/>
            <person name="Yanf M."/>
            <person name="Daum C."/>
            <person name="Ng V."/>
            <person name="Clum A."/>
            <person name="Steindorff A."/>
            <person name="Ohm R."/>
            <person name="Martin F."/>
            <person name="Silar P."/>
            <person name="Natvig D."/>
            <person name="Lalanne C."/>
            <person name="Gautier V."/>
            <person name="Ament-Velasquez S.L."/>
            <person name="Kruys A."/>
            <person name="Hutchinson M.I."/>
            <person name="Powell A.J."/>
            <person name="Barry K."/>
            <person name="Miller A.N."/>
            <person name="Grigoriev I.V."/>
            <person name="Debuchy R."/>
            <person name="Gladieux P."/>
            <person name="Thoren M.H."/>
            <person name="Johannesson H."/>
        </authorList>
    </citation>
    <scope>NUCLEOTIDE SEQUENCE</scope>
    <source>
        <strain evidence="1">CBS 606.72</strain>
    </source>
</reference>
<organism evidence="1 2">
    <name type="scientific">Immersiella caudata</name>
    <dbReference type="NCBI Taxonomy" id="314043"/>
    <lineage>
        <taxon>Eukaryota</taxon>
        <taxon>Fungi</taxon>
        <taxon>Dikarya</taxon>
        <taxon>Ascomycota</taxon>
        <taxon>Pezizomycotina</taxon>
        <taxon>Sordariomycetes</taxon>
        <taxon>Sordariomycetidae</taxon>
        <taxon>Sordariales</taxon>
        <taxon>Lasiosphaeriaceae</taxon>
        <taxon>Immersiella</taxon>
    </lineage>
</organism>